<feature type="domain" description="HTH hxlR-type" evidence="4">
    <location>
        <begin position="30"/>
        <end position="134"/>
    </location>
</feature>
<evidence type="ECO:0000256" key="1">
    <source>
        <dbReference type="ARBA" id="ARBA00023015"/>
    </source>
</evidence>
<dbReference type="PROSITE" id="PS51118">
    <property type="entry name" value="HTH_HXLR"/>
    <property type="match status" value="1"/>
</dbReference>
<dbReference type="EMBL" id="FUZP01000001">
    <property type="protein sequence ID" value="SKC36320.1"/>
    <property type="molecule type" value="Genomic_DNA"/>
</dbReference>
<keyword evidence="1" id="KW-0805">Transcription regulation</keyword>
<dbReference type="RefSeq" id="WP_327196271.1">
    <property type="nucleotide sequence ID" value="NZ_FUZP01000001.1"/>
</dbReference>
<gene>
    <name evidence="5" type="ORF">SAMN06309945_0176</name>
</gene>
<name>A0A1T5IB59_9MICO</name>
<dbReference type="PANTHER" id="PTHR33204:SF39">
    <property type="entry name" value="TRANSCRIPTIONAL REGULATORY PROTEIN"/>
    <property type="match status" value="1"/>
</dbReference>
<evidence type="ECO:0000256" key="3">
    <source>
        <dbReference type="ARBA" id="ARBA00023163"/>
    </source>
</evidence>
<keyword evidence="6" id="KW-1185">Reference proteome</keyword>
<dbReference type="InterPro" id="IPR002577">
    <property type="entry name" value="HTH_HxlR"/>
</dbReference>
<keyword evidence="3" id="KW-0804">Transcription</keyword>
<organism evidence="5 6">
    <name type="scientific">Okibacterium fritillariae</name>
    <dbReference type="NCBI Taxonomy" id="123320"/>
    <lineage>
        <taxon>Bacteria</taxon>
        <taxon>Bacillati</taxon>
        <taxon>Actinomycetota</taxon>
        <taxon>Actinomycetes</taxon>
        <taxon>Micrococcales</taxon>
        <taxon>Microbacteriaceae</taxon>
        <taxon>Okibacterium</taxon>
    </lineage>
</organism>
<evidence type="ECO:0000313" key="6">
    <source>
        <dbReference type="Proteomes" id="UP000190857"/>
    </source>
</evidence>
<dbReference type="InterPro" id="IPR036390">
    <property type="entry name" value="WH_DNA-bd_sf"/>
</dbReference>
<reference evidence="5 6" key="1">
    <citation type="submission" date="2017-02" db="EMBL/GenBank/DDBJ databases">
        <authorList>
            <person name="Peterson S.W."/>
        </authorList>
    </citation>
    <scope>NUCLEOTIDE SEQUENCE [LARGE SCALE GENOMIC DNA]</scope>
    <source>
        <strain evidence="5 6">VKM Ac-2059</strain>
    </source>
</reference>
<accession>A0A1T5IB59</accession>
<dbReference type="Gene3D" id="1.10.10.10">
    <property type="entry name" value="Winged helix-like DNA-binding domain superfamily/Winged helix DNA-binding domain"/>
    <property type="match status" value="1"/>
</dbReference>
<evidence type="ECO:0000259" key="4">
    <source>
        <dbReference type="PROSITE" id="PS51118"/>
    </source>
</evidence>
<dbReference type="InterPro" id="IPR036388">
    <property type="entry name" value="WH-like_DNA-bd_sf"/>
</dbReference>
<dbReference type="Proteomes" id="UP000190857">
    <property type="component" value="Unassembled WGS sequence"/>
</dbReference>
<protein>
    <submittedName>
        <fullName evidence="5">Transcriptional regulator, HxlR family</fullName>
    </submittedName>
</protein>
<dbReference type="Pfam" id="PF01638">
    <property type="entry name" value="HxlR"/>
    <property type="match status" value="1"/>
</dbReference>
<dbReference type="GO" id="GO:0003677">
    <property type="term" value="F:DNA binding"/>
    <property type="evidence" value="ECO:0007669"/>
    <property type="project" value="UniProtKB-KW"/>
</dbReference>
<dbReference type="AlphaFoldDB" id="A0A1T5IB59"/>
<proteinExistence type="predicted"/>
<keyword evidence="2" id="KW-0238">DNA-binding</keyword>
<dbReference type="SUPFAM" id="SSF46785">
    <property type="entry name" value="Winged helix' DNA-binding domain"/>
    <property type="match status" value="1"/>
</dbReference>
<dbReference type="PANTHER" id="PTHR33204">
    <property type="entry name" value="TRANSCRIPTIONAL REGULATOR, MARR FAMILY"/>
    <property type="match status" value="1"/>
</dbReference>
<evidence type="ECO:0000313" key="5">
    <source>
        <dbReference type="EMBL" id="SKC36320.1"/>
    </source>
</evidence>
<sequence length="164" mass="18518">MTDLSQRELTLISAMNDRIGDTMPAMARLCTGESPDLFRSLLSRIGDKWTLLVIGILGTDRRRFTEIAELIPGISRRMLTVTLRALERDGLITRTVYAEVPPRVEYELTDLGRSLQALALSLAEWVSDNQHQISDHRRRFDDVAQGISDEAERGQSVPVRPNRS</sequence>
<evidence type="ECO:0000256" key="2">
    <source>
        <dbReference type="ARBA" id="ARBA00023125"/>
    </source>
</evidence>